<evidence type="ECO:0000256" key="2">
    <source>
        <dbReference type="ARBA" id="ARBA00009695"/>
    </source>
</evidence>
<dbReference type="InterPro" id="IPR053926">
    <property type="entry name" value="RecX_HTH_1st"/>
</dbReference>
<comment type="subcellular location">
    <subcellularLocation>
        <location evidence="1">Cytoplasm</location>
    </subcellularLocation>
</comment>
<dbReference type="STRING" id="1524254.PHACT_00470"/>
<proteinExistence type="inferred from homology"/>
<feature type="domain" description="RecX second three-helical" evidence="5">
    <location>
        <begin position="44"/>
        <end position="83"/>
    </location>
</feature>
<evidence type="ECO:0000313" key="7">
    <source>
        <dbReference type="EMBL" id="OFE13817.1"/>
    </source>
</evidence>
<organism evidence="7 8">
    <name type="scientific">Pseudohongiella acticola</name>
    <dbReference type="NCBI Taxonomy" id="1524254"/>
    <lineage>
        <taxon>Bacteria</taxon>
        <taxon>Pseudomonadati</taxon>
        <taxon>Pseudomonadota</taxon>
        <taxon>Gammaproteobacteria</taxon>
        <taxon>Pseudomonadales</taxon>
        <taxon>Pseudohongiellaceae</taxon>
        <taxon>Pseudohongiella</taxon>
    </lineage>
</organism>
<name>A0A1E8CNK1_9GAMM</name>
<dbReference type="InterPro" id="IPR003783">
    <property type="entry name" value="Regulatory_RecX"/>
</dbReference>
<comment type="caution">
    <text evidence="7">The sequence shown here is derived from an EMBL/GenBank/DDBJ whole genome shotgun (WGS) entry which is preliminary data.</text>
</comment>
<keyword evidence="4" id="KW-0963">Cytoplasm</keyword>
<gene>
    <name evidence="7" type="ORF">PHACT_00470</name>
</gene>
<dbReference type="Proteomes" id="UP000175669">
    <property type="component" value="Unassembled WGS sequence"/>
</dbReference>
<evidence type="ECO:0000259" key="6">
    <source>
        <dbReference type="Pfam" id="PF21982"/>
    </source>
</evidence>
<protein>
    <recommendedName>
        <fullName evidence="3">Regulatory protein RecX</fullName>
    </recommendedName>
</protein>
<dbReference type="EMBL" id="MASR01000001">
    <property type="protein sequence ID" value="OFE13817.1"/>
    <property type="molecule type" value="Genomic_DNA"/>
</dbReference>
<feature type="domain" description="RecX first three-helical" evidence="6">
    <location>
        <begin position="1"/>
        <end position="37"/>
    </location>
</feature>
<reference evidence="8" key="1">
    <citation type="submission" date="2016-07" db="EMBL/GenBank/DDBJ databases">
        <authorList>
            <person name="Florea S."/>
            <person name="Webb J.S."/>
            <person name="Jaromczyk J."/>
            <person name="Schardl C.L."/>
        </authorList>
    </citation>
    <scope>NUCLEOTIDE SEQUENCE [LARGE SCALE GENOMIC DNA]</scope>
    <source>
        <strain evidence="8">KCTC 42131</strain>
    </source>
</reference>
<comment type="similarity">
    <text evidence="2">Belongs to the RecX family.</text>
</comment>
<dbReference type="Gene3D" id="1.10.10.10">
    <property type="entry name" value="Winged helix-like DNA-binding domain superfamily/Winged helix DNA-binding domain"/>
    <property type="match status" value="2"/>
</dbReference>
<evidence type="ECO:0000259" key="5">
    <source>
        <dbReference type="Pfam" id="PF02631"/>
    </source>
</evidence>
<evidence type="ECO:0000313" key="8">
    <source>
        <dbReference type="Proteomes" id="UP000175669"/>
    </source>
</evidence>
<dbReference type="InterPro" id="IPR036388">
    <property type="entry name" value="WH-like_DNA-bd_sf"/>
</dbReference>
<evidence type="ECO:0000256" key="1">
    <source>
        <dbReference type="ARBA" id="ARBA00004496"/>
    </source>
</evidence>
<evidence type="ECO:0000256" key="4">
    <source>
        <dbReference type="ARBA" id="ARBA00022490"/>
    </source>
</evidence>
<dbReference type="AlphaFoldDB" id="A0A1E8CNK1"/>
<accession>A0A1E8CNK1</accession>
<dbReference type="Pfam" id="PF02631">
    <property type="entry name" value="RecX_HTH2"/>
    <property type="match status" value="1"/>
</dbReference>
<dbReference type="PANTHER" id="PTHR33602:SF1">
    <property type="entry name" value="REGULATORY PROTEIN RECX FAMILY PROTEIN"/>
    <property type="match status" value="1"/>
</dbReference>
<evidence type="ECO:0000256" key="3">
    <source>
        <dbReference type="ARBA" id="ARBA00018111"/>
    </source>
</evidence>
<dbReference type="GO" id="GO:0006282">
    <property type="term" value="P:regulation of DNA repair"/>
    <property type="evidence" value="ECO:0007669"/>
    <property type="project" value="InterPro"/>
</dbReference>
<sequence>MDYLARREHSRYELQCKLREKFEIPDDAMISAVLDKLETDNLLSDTRFAESYVRSRISRGYGPLYIRHQLRQRHVDTALIDQVAEFDEQEWADVLVDALARKVSAVPERGSKQWFKLQRFSQSRGFTLSQFVEATGRGLQSG</sequence>
<dbReference type="GO" id="GO:0005737">
    <property type="term" value="C:cytoplasm"/>
    <property type="evidence" value="ECO:0007669"/>
    <property type="project" value="UniProtKB-SubCell"/>
</dbReference>
<dbReference type="InterPro" id="IPR053924">
    <property type="entry name" value="RecX_HTH_2nd"/>
</dbReference>
<dbReference type="Pfam" id="PF21982">
    <property type="entry name" value="RecX_HTH1"/>
    <property type="match status" value="1"/>
</dbReference>
<keyword evidence="8" id="KW-1185">Reference proteome</keyword>
<dbReference type="PANTHER" id="PTHR33602">
    <property type="entry name" value="REGULATORY PROTEIN RECX FAMILY PROTEIN"/>
    <property type="match status" value="1"/>
</dbReference>